<dbReference type="PANTHER" id="PTHR34837">
    <property type="entry name" value="OS05G0595500 PROTEIN"/>
    <property type="match status" value="1"/>
</dbReference>
<feature type="compositionally biased region" description="Basic and acidic residues" evidence="1">
    <location>
        <begin position="732"/>
        <end position="751"/>
    </location>
</feature>
<feature type="region of interest" description="Disordered" evidence="1">
    <location>
        <begin position="936"/>
        <end position="1006"/>
    </location>
</feature>
<comment type="caution">
    <text evidence="2">The sequence shown here is derived from an EMBL/GenBank/DDBJ whole genome shotgun (WGS) entry which is preliminary data.</text>
</comment>
<dbReference type="Proteomes" id="UP001634393">
    <property type="component" value="Unassembled WGS sequence"/>
</dbReference>
<feature type="compositionally biased region" description="Basic and acidic residues" evidence="1">
    <location>
        <begin position="84"/>
        <end position="139"/>
    </location>
</feature>
<organism evidence="2 3">
    <name type="scientific">Penstemon smallii</name>
    <dbReference type="NCBI Taxonomy" id="265156"/>
    <lineage>
        <taxon>Eukaryota</taxon>
        <taxon>Viridiplantae</taxon>
        <taxon>Streptophyta</taxon>
        <taxon>Embryophyta</taxon>
        <taxon>Tracheophyta</taxon>
        <taxon>Spermatophyta</taxon>
        <taxon>Magnoliopsida</taxon>
        <taxon>eudicotyledons</taxon>
        <taxon>Gunneridae</taxon>
        <taxon>Pentapetalae</taxon>
        <taxon>asterids</taxon>
        <taxon>lamiids</taxon>
        <taxon>Lamiales</taxon>
        <taxon>Plantaginaceae</taxon>
        <taxon>Cheloneae</taxon>
        <taxon>Penstemon</taxon>
    </lineage>
</organism>
<gene>
    <name evidence="2" type="ORF">ACJIZ3_001878</name>
</gene>
<accession>A0ABD3U568</accession>
<reference evidence="2 3" key="1">
    <citation type="submission" date="2024-12" db="EMBL/GenBank/DDBJ databases">
        <title>The unique morphological basis and parallel evolutionary history of personate flowers in Penstemon.</title>
        <authorList>
            <person name="Depatie T.H."/>
            <person name="Wessinger C.A."/>
        </authorList>
    </citation>
    <scope>NUCLEOTIDE SEQUENCE [LARGE SCALE GENOMIC DNA]</scope>
    <source>
        <strain evidence="2">WTNN_2</strain>
        <tissue evidence="2">Leaf</tissue>
    </source>
</reference>
<feature type="compositionally biased region" description="Polar residues" evidence="1">
    <location>
        <begin position="767"/>
        <end position="787"/>
    </location>
</feature>
<keyword evidence="3" id="KW-1185">Reference proteome</keyword>
<feature type="compositionally biased region" description="Basic and acidic residues" evidence="1">
    <location>
        <begin position="533"/>
        <end position="577"/>
    </location>
</feature>
<feature type="compositionally biased region" description="Basic and acidic residues" evidence="1">
    <location>
        <begin position="16"/>
        <end position="65"/>
    </location>
</feature>
<feature type="compositionally biased region" description="Basic residues" evidence="1">
    <location>
        <begin position="1"/>
        <end position="15"/>
    </location>
</feature>
<dbReference type="PANTHER" id="PTHR34837:SF1">
    <property type="entry name" value="LOW PROTEIN: ZINC FINGER CCCH DOMAIN PROTEIN"/>
    <property type="match status" value="1"/>
</dbReference>
<feature type="compositionally biased region" description="Basic and acidic residues" evidence="1">
    <location>
        <begin position="667"/>
        <end position="692"/>
    </location>
</feature>
<feature type="compositionally biased region" description="Basic and acidic residues" evidence="1">
    <location>
        <begin position="233"/>
        <end position="264"/>
    </location>
</feature>
<feature type="compositionally biased region" description="Basic and acidic residues" evidence="1">
    <location>
        <begin position="271"/>
        <end position="392"/>
    </location>
</feature>
<protein>
    <submittedName>
        <fullName evidence="2">Uncharacterized protein</fullName>
    </submittedName>
</protein>
<dbReference type="EMBL" id="JBJXBP010000002">
    <property type="protein sequence ID" value="KAL3844475.1"/>
    <property type="molecule type" value="Genomic_DNA"/>
</dbReference>
<name>A0ABD3U568_9LAMI</name>
<feature type="compositionally biased region" description="Basic and acidic residues" evidence="1">
    <location>
        <begin position="585"/>
        <end position="601"/>
    </location>
</feature>
<feature type="compositionally biased region" description="Basic and acidic residues" evidence="1">
    <location>
        <begin position="618"/>
        <end position="643"/>
    </location>
</feature>
<feature type="compositionally biased region" description="Basic and acidic residues" evidence="1">
    <location>
        <begin position="707"/>
        <end position="722"/>
    </location>
</feature>
<feature type="region of interest" description="Disordered" evidence="1">
    <location>
        <begin position="1"/>
        <end position="831"/>
    </location>
</feature>
<evidence type="ECO:0000313" key="2">
    <source>
        <dbReference type="EMBL" id="KAL3844475.1"/>
    </source>
</evidence>
<feature type="compositionally biased region" description="Basic and acidic residues" evidence="1">
    <location>
        <begin position="150"/>
        <end position="221"/>
    </location>
</feature>
<proteinExistence type="predicted"/>
<evidence type="ECO:0000256" key="1">
    <source>
        <dbReference type="SAM" id="MobiDB-lite"/>
    </source>
</evidence>
<feature type="compositionally biased region" description="Polar residues" evidence="1">
    <location>
        <begin position="986"/>
        <end position="995"/>
    </location>
</feature>
<evidence type="ECO:0000313" key="3">
    <source>
        <dbReference type="Proteomes" id="UP001634393"/>
    </source>
</evidence>
<feature type="compositionally biased region" description="Basic and acidic residues" evidence="1">
    <location>
        <begin position="402"/>
        <end position="522"/>
    </location>
</feature>
<sequence>MPRSSRHKSHKQSKHSSKDYSDSEEDVKMKEKSSKDETLVRVKWDSTSGEKRKISSQVREGEDLNGHGNGEVSDKYVSSKRRKEKADVGGDRWNGDGEKREDSNRKVEKEMSKAERSRNDSKPKDSSNKSESLRIDSKNKSKRYVSGSAIDKKEERSTSVVVDKEESKSKGESKRKSERDSSGLKEAKDPKDKDRRSEKEKNAGQESKNGGDEAKLEDMAVGKKQATQLQDLSEERQGKRAREITELTVHHELPNSELERESEKRMHRRKECSTEREKHCSDSKEGGERRLSSRGDSAKDVKFKDDGHKDASHSDKYQEEGCRDDSQRNEKYREEADKDNKLWDDKYREDGEKVDRRRNDRHREDVNGDDARKDEKHREDGEKDSRRKDDKYQGGTNRNGRRRDDKDGNRDTRLKDDQYHEDGDKDFRCLDERYYEDNDRDGRHRDNSYREDGERDNRHKDEKHREDIERDVRHKDRKLGDDFQREKRLSDTKYRDDHISRDLSADRSDPKRSRDDAYASDHHSRKLSAYDDSPTRDDRTARSRDDQVRRRTNEKEDYGDLRSRSTKNHRSDSERKSATSARLDSVTDRGRSISRNADVEHASSQNRRRSSPTLSSRSARDHYRAPKQDDSMYRDYNYEERVRHNISSTRDYGGAMGGSDKITSSRSLEKLGQKEDGHLGELSAERRLKSDIRSSPLQLMDKSPSSTEKRQFSRSDVRRSIDVDDSTQRSGGSRDVKDYSGKEGRGNRELATDALPGDDFSQAADAETSSVSSPFTRNNHFSSNSRSLPPPPFRTGVESPSFLGSAEAETRGKTSSRNRRNGDPNMGRFQGNAWRGVPSWPSPVGNGFLPFPHAPPPVGFHSVMQSFPAPPMFGIRPSMELNHPSPYHMPDADRFSGPGRPMGWHNQVDDSLPPFNSWDASNAVFGESHMYGRPDWDQSRNLPGGRGWETSGDFWKGSNRTPSLEMSFSEKENKSTPSADVGLDGQSIQPAQSEQPRADQQAESTDISQLIKSIEKNDVEASHVSLEETSDVKVSREDDVCLSHVYLSKLDISADLTKPELFDQCTGSMNLDQSMFSNVDDSAILYMEEAGEAKVVSHKILTYTLVASANDSVLQKAMSLYKRQKGNFWAEDEEQLKVLSELIPKSDQDDVEDYKTENLCPVGSMQVVEDALPNLDNEVDPKNSLQKMEVYVETKIDATAKSEAIDHVNMGVNPVLDQGLQEIPLPAERVEESDATTLLPDVRDLSAESASNNNQEMMLLDSEVKLIDFKCVPLLNSDVSTEVEAVMPESVVSGSVNISRIHHSPESTH</sequence>